<name>A0ABW7SHN1_9ACTN</name>
<dbReference type="RefSeq" id="WP_396677038.1">
    <property type="nucleotide sequence ID" value="NZ_JBIRPU010000003.1"/>
</dbReference>
<gene>
    <name evidence="1" type="ORF">ACH4OY_06765</name>
</gene>
<organism evidence="1 2">
    <name type="scientific">Micromonospora rubida</name>
    <dbReference type="NCBI Taxonomy" id="2697657"/>
    <lineage>
        <taxon>Bacteria</taxon>
        <taxon>Bacillati</taxon>
        <taxon>Actinomycetota</taxon>
        <taxon>Actinomycetes</taxon>
        <taxon>Micromonosporales</taxon>
        <taxon>Micromonosporaceae</taxon>
        <taxon>Micromonospora</taxon>
    </lineage>
</organism>
<reference evidence="1 2" key="1">
    <citation type="submission" date="2024-10" db="EMBL/GenBank/DDBJ databases">
        <title>The Natural Products Discovery Center: Release of the First 8490 Sequenced Strains for Exploring Actinobacteria Biosynthetic Diversity.</title>
        <authorList>
            <person name="Kalkreuter E."/>
            <person name="Kautsar S.A."/>
            <person name="Yang D."/>
            <person name="Bader C.D."/>
            <person name="Teijaro C.N."/>
            <person name="Fluegel L."/>
            <person name="Davis C.M."/>
            <person name="Simpson J.R."/>
            <person name="Lauterbach L."/>
            <person name="Steele A.D."/>
            <person name="Gui C."/>
            <person name="Meng S."/>
            <person name="Li G."/>
            <person name="Viehrig K."/>
            <person name="Ye F."/>
            <person name="Su P."/>
            <person name="Kiefer A.F."/>
            <person name="Nichols A."/>
            <person name="Cepeda A.J."/>
            <person name="Yan W."/>
            <person name="Fan B."/>
            <person name="Jiang Y."/>
            <person name="Adhikari A."/>
            <person name="Zheng C.-J."/>
            <person name="Schuster L."/>
            <person name="Cowan T.M."/>
            <person name="Smanski M.J."/>
            <person name="Chevrette M.G."/>
            <person name="De Carvalho L.P.S."/>
            <person name="Shen B."/>
        </authorList>
    </citation>
    <scope>NUCLEOTIDE SEQUENCE [LARGE SCALE GENOMIC DNA]</scope>
    <source>
        <strain evidence="1 2">NPDC021253</strain>
    </source>
</reference>
<dbReference type="EMBL" id="JBIRPU010000003">
    <property type="protein sequence ID" value="MFI0792386.1"/>
    <property type="molecule type" value="Genomic_DNA"/>
</dbReference>
<evidence type="ECO:0000313" key="1">
    <source>
        <dbReference type="EMBL" id="MFI0792386.1"/>
    </source>
</evidence>
<accession>A0ABW7SHN1</accession>
<comment type="caution">
    <text evidence="1">The sequence shown here is derived from an EMBL/GenBank/DDBJ whole genome shotgun (WGS) entry which is preliminary data.</text>
</comment>
<proteinExistence type="predicted"/>
<sequence>MLAAFDRFKAQVGRAYDVARDRLAHYDFAEAQALLTRIGQTHTKAALLLGKAVPPCIVCGKDKHDGTENHPLARTDTLAD</sequence>
<protein>
    <submittedName>
        <fullName evidence="1">Uncharacterized protein</fullName>
    </submittedName>
</protein>
<dbReference type="Proteomes" id="UP001611075">
    <property type="component" value="Unassembled WGS sequence"/>
</dbReference>
<evidence type="ECO:0000313" key="2">
    <source>
        <dbReference type="Proteomes" id="UP001611075"/>
    </source>
</evidence>
<keyword evidence="2" id="KW-1185">Reference proteome</keyword>